<dbReference type="PRINTS" id="PR00094">
    <property type="entry name" value="ADENYLTKNASE"/>
</dbReference>
<feature type="region of interest" description="NMP" evidence="5">
    <location>
        <begin position="30"/>
        <end position="59"/>
    </location>
</feature>
<dbReference type="OrthoDB" id="9805030at2"/>
<feature type="binding site" evidence="5">
    <location>
        <position position="196"/>
    </location>
    <ligand>
        <name>ATP</name>
        <dbReference type="ChEBI" id="CHEBI:30616"/>
    </ligand>
</feature>
<evidence type="ECO:0000313" key="9">
    <source>
        <dbReference type="EMBL" id="SNZ11458.1"/>
    </source>
</evidence>
<feature type="region of interest" description="LID" evidence="5">
    <location>
        <begin position="123"/>
        <end position="160"/>
    </location>
</feature>
<dbReference type="HAMAP" id="MF_00235">
    <property type="entry name" value="Adenylate_kinase_Adk"/>
    <property type="match status" value="1"/>
</dbReference>
<dbReference type="CDD" id="cd01428">
    <property type="entry name" value="ADK"/>
    <property type="match status" value="1"/>
</dbReference>
<comment type="domain">
    <text evidence="5">Consists of three domains, a large central CORE domain and two small peripheral domains, NMPbind and LID, which undergo movements during catalysis. The LID domain closes over the site of phosphoryl transfer upon ATP binding. Assembling and dissambling the active center during each catalytic cycle provides an effective means to prevent ATP hydrolysis. Some bacteria have evolved a zinc-coordinating structure that stabilizes the LID domain.</text>
</comment>
<dbReference type="GO" id="GO:0004017">
    <property type="term" value="F:AMP kinase activity"/>
    <property type="evidence" value="ECO:0007669"/>
    <property type="project" value="UniProtKB-UniRule"/>
</dbReference>
<feature type="domain" description="Adenylate kinase active site lid" evidence="8">
    <location>
        <begin position="124"/>
        <end position="159"/>
    </location>
</feature>
<keyword evidence="5" id="KW-0479">Metal-binding</keyword>
<feature type="binding site" evidence="5">
    <location>
        <begin position="82"/>
        <end position="85"/>
    </location>
    <ligand>
        <name>AMP</name>
        <dbReference type="ChEBI" id="CHEBI:456215"/>
    </ligand>
</feature>
<gene>
    <name evidence="5" type="primary">adk</name>
    <name evidence="9" type="ORF">SAMN06265353_0244</name>
</gene>
<feature type="binding site" evidence="5">
    <location>
        <position position="89"/>
    </location>
    <ligand>
        <name>AMP</name>
        <dbReference type="ChEBI" id="CHEBI:456215"/>
    </ligand>
</feature>
<dbReference type="AlphaFoldDB" id="A0A285NQG7"/>
<dbReference type="InterPro" id="IPR000850">
    <property type="entry name" value="Adenylat/UMP-CMP_kin"/>
</dbReference>
<dbReference type="NCBIfam" id="TIGR01351">
    <property type="entry name" value="adk"/>
    <property type="match status" value="1"/>
</dbReference>
<dbReference type="GO" id="GO:0005737">
    <property type="term" value="C:cytoplasm"/>
    <property type="evidence" value="ECO:0007669"/>
    <property type="project" value="UniProtKB-SubCell"/>
</dbReference>
<feature type="binding site" evidence="5">
    <location>
        <begin position="10"/>
        <end position="15"/>
    </location>
    <ligand>
        <name>ATP</name>
        <dbReference type="ChEBI" id="CHEBI:30616"/>
    </ligand>
</feature>
<feature type="binding site" evidence="5">
    <location>
        <position position="157"/>
    </location>
    <ligand>
        <name>AMP</name>
        <dbReference type="ChEBI" id="CHEBI:456215"/>
    </ligand>
</feature>
<proteinExistence type="inferred from homology"/>
<dbReference type="InterPro" id="IPR006259">
    <property type="entry name" value="Adenyl_kin_sub"/>
</dbReference>
<feature type="binding site" evidence="5">
    <location>
        <position position="147"/>
    </location>
    <ligand>
        <name>Zn(2+)</name>
        <dbReference type="ChEBI" id="CHEBI:29105"/>
        <note>structural</note>
    </ligand>
</feature>
<dbReference type="PROSITE" id="PS00113">
    <property type="entry name" value="ADENYLATE_KINASE"/>
    <property type="match status" value="1"/>
</dbReference>
<evidence type="ECO:0000256" key="4">
    <source>
        <dbReference type="ARBA" id="ARBA00022777"/>
    </source>
</evidence>
<feature type="binding site" evidence="5">
    <location>
        <position position="130"/>
    </location>
    <ligand>
        <name>Zn(2+)</name>
        <dbReference type="ChEBI" id="CHEBI:29105"/>
        <note>structural</note>
    </ligand>
</feature>
<sequence>MIVVFLGPPGAGKGTQAKLISQELKLKHVSTGDMLRSAVEKQTPLGLKAKEYMDRGELVPDELVIAMVEEEVSQEENVILDGFPRTLQQAKALENMLSRYHRSVDKVFLFEIGDDYIVERLSGRRTCPKCGAVYHMKFNPPKEDEICDICGTKLIQREDDKEEVVRKRLEVYRKQTAELIDFYEKENKLIRLDARKSIEELHEEIKKALKDEC</sequence>
<evidence type="ECO:0000256" key="6">
    <source>
        <dbReference type="RuleBase" id="RU003330"/>
    </source>
</evidence>
<evidence type="ECO:0000256" key="3">
    <source>
        <dbReference type="ARBA" id="ARBA00022741"/>
    </source>
</evidence>
<dbReference type="EC" id="2.7.4.3" evidence="5 7"/>
<name>A0A285NQG7_9AQUI</name>
<dbReference type="Pfam" id="PF05191">
    <property type="entry name" value="ADK_lid"/>
    <property type="match status" value="1"/>
</dbReference>
<dbReference type="UniPathway" id="UPA00588">
    <property type="reaction ID" value="UER00649"/>
</dbReference>
<feature type="binding site" evidence="5">
    <location>
        <position position="31"/>
    </location>
    <ligand>
        <name>AMP</name>
        <dbReference type="ChEBI" id="CHEBI:456215"/>
    </ligand>
</feature>
<dbReference type="InterPro" id="IPR033690">
    <property type="entry name" value="Adenylat_kinase_CS"/>
</dbReference>
<dbReference type="Gene3D" id="3.40.50.300">
    <property type="entry name" value="P-loop containing nucleotide triphosphate hydrolases"/>
    <property type="match status" value="1"/>
</dbReference>
<dbReference type="Pfam" id="PF00406">
    <property type="entry name" value="ADK"/>
    <property type="match status" value="1"/>
</dbReference>
<feature type="binding site" evidence="5">
    <location>
        <position position="124"/>
    </location>
    <ligand>
        <name>ATP</name>
        <dbReference type="ChEBI" id="CHEBI:30616"/>
    </ligand>
</feature>
<feature type="binding site" evidence="5">
    <location>
        <position position="168"/>
    </location>
    <ligand>
        <name>AMP</name>
        <dbReference type="ChEBI" id="CHEBI:456215"/>
    </ligand>
</feature>
<comment type="similarity">
    <text evidence="5 6">Belongs to the adenylate kinase family.</text>
</comment>
<dbReference type="NCBIfam" id="NF011100">
    <property type="entry name" value="PRK14527.1"/>
    <property type="match status" value="1"/>
</dbReference>
<comment type="catalytic activity">
    <reaction evidence="5 7">
        <text>AMP + ATP = 2 ADP</text>
        <dbReference type="Rhea" id="RHEA:12973"/>
        <dbReference type="ChEBI" id="CHEBI:30616"/>
        <dbReference type="ChEBI" id="CHEBI:456215"/>
        <dbReference type="ChEBI" id="CHEBI:456216"/>
        <dbReference type="EC" id="2.7.4.3"/>
    </reaction>
</comment>
<evidence type="ECO:0000256" key="2">
    <source>
        <dbReference type="ARBA" id="ARBA00022727"/>
    </source>
</evidence>
<dbReference type="EMBL" id="OBEN01000001">
    <property type="protein sequence ID" value="SNZ11458.1"/>
    <property type="molecule type" value="Genomic_DNA"/>
</dbReference>
<dbReference type="SUPFAM" id="SSF52540">
    <property type="entry name" value="P-loop containing nucleoside triphosphate hydrolases"/>
    <property type="match status" value="1"/>
</dbReference>
<keyword evidence="5" id="KW-0862">Zinc</keyword>
<dbReference type="InterPro" id="IPR007862">
    <property type="entry name" value="Adenylate_kinase_lid-dom"/>
</dbReference>
<keyword evidence="3 5" id="KW-0547">Nucleotide-binding</keyword>
<comment type="pathway">
    <text evidence="5">Purine metabolism; AMP biosynthesis via salvage pathway; AMP from ADP: step 1/1.</text>
</comment>
<keyword evidence="1 5" id="KW-0808">Transferase</keyword>
<evidence type="ECO:0000256" key="5">
    <source>
        <dbReference type="HAMAP-Rule" id="MF_00235"/>
    </source>
</evidence>
<dbReference type="GO" id="GO:0005524">
    <property type="term" value="F:ATP binding"/>
    <property type="evidence" value="ECO:0007669"/>
    <property type="project" value="UniProtKB-UniRule"/>
</dbReference>
<reference evidence="10" key="1">
    <citation type="submission" date="2017-09" db="EMBL/GenBank/DDBJ databases">
        <authorList>
            <person name="Varghese N."/>
            <person name="Submissions S."/>
        </authorList>
    </citation>
    <scope>NUCLEOTIDE SEQUENCE [LARGE SCALE GENOMIC DNA]</scope>
    <source>
        <strain evidence="10">DSM 2913</strain>
    </source>
</reference>
<evidence type="ECO:0000313" key="10">
    <source>
        <dbReference type="Proteomes" id="UP000218627"/>
    </source>
</evidence>
<evidence type="ECO:0000256" key="7">
    <source>
        <dbReference type="RuleBase" id="RU003331"/>
    </source>
</evidence>
<dbReference type="FunFam" id="3.40.50.300:FF:000106">
    <property type="entry name" value="Adenylate kinase mitochondrial"/>
    <property type="match status" value="1"/>
</dbReference>
<dbReference type="GO" id="GO:0044209">
    <property type="term" value="P:AMP salvage"/>
    <property type="evidence" value="ECO:0007669"/>
    <property type="project" value="UniProtKB-UniRule"/>
</dbReference>
<feature type="binding site" evidence="5">
    <location>
        <position position="150"/>
    </location>
    <ligand>
        <name>Zn(2+)</name>
        <dbReference type="ChEBI" id="CHEBI:29105"/>
        <note>structural</note>
    </ligand>
</feature>
<keyword evidence="5 7" id="KW-0067">ATP-binding</keyword>
<evidence type="ECO:0000256" key="1">
    <source>
        <dbReference type="ARBA" id="ARBA00022679"/>
    </source>
</evidence>
<dbReference type="RefSeq" id="WP_096600255.1">
    <property type="nucleotide sequence ID" value="NZ_OBEN01000001.1"/>
</dbReference>
<protein>
    <recommendedName>
        <fullName evidence="5 7">Adenylate kinase</fullName>
        <shortName evidence="5">AK</shortName>
        <ecNumber evidence="5 7">2.7.4.3</ecNumber>
    </recommendedName>
    <alternativeName>
        <fullName evidence="5">ATP-AMP transphosphorylase</fullName>
    </alternativeName>
    <alternativeName>
        <fullName evidence="5">ATP:AMP phosphotransferase</fullName>
    </alternativeName>
    <alternativeName>
        <fullName evidence="5">Adenylate monophosphate kinase</fullName>
    </alternativeName>
</protein>
<comment type="subcellular location">
    <subcellularLocation>
        <location evidence="5 7">Cytoplasm</location>
    </subcellularLocation>
</comment>
<evidence type="ECO:0000259" key="8">
    <source>
        <dbReference type="Pfam" id="PF05191"/>
    </source>
</evidence>
<dbReference type="InterPro" id="IPR027417">
    <property type="entry name" value="P-loop_NTPase"/>
</dbReference>
<dbReference type="GO" id="GO:0008270">
    <property type="term" value="F:zinc ion binding"/>
    <property type="evidence" value="ECO:0007669"/>
    <property type="project" value="UniProtKB-UniRule"/>
</dbReference>
<dbReference type="PANTHER" id="PTHR23359">
    <property type="entry name" value="NUCLEOTIDE KINASE"/>
    <property type="match status" value="1"/>
</dbReference>
<keyword evidence="5" id="KW-0963">Cytoplasm</keyword>
<comment type="subunit">
    <text evidence="5 7">Monomer.</text>
</comment>
<keyword evidence="2 5" id="KW-0545">Nucleotide biosynthesis</keyword>
<comment type="function">
    <text evidence="5">Catalyzes the reversible transfer of the terminal phosphate group between ATP and AMP. Plays an important role in cellular energy homeostasis and in adenine nucleotide metabolism.</text>
</comment>
<organism evidence="9 10">
    <name type="scientific">Hydrogenobacter hydrogenophilus</name>
    <dbReference type="NCBI Taxonomy" id="35835"/>
    <lineage>
        <taxon>Bacteria</taxon>
        <taxon>Pseudomonadati</taxon>
        <taxon>Aquificota</taxon>
        <taxon>Aquificia</taxon>
        <taxon>Aquificales</taxon>
        <taxon>Aquificaceae</taxon>
        <taxon>Hydrogenobacter</taxon>
    </lineage>
</organism>
<dbReference type="NCBIfam" id="NF001381">
    <property type="entry name" value="PRK00279.1-3"/>
    <property type="match status" value="1"/>
</dbReference>
<feature type="binding site" evidence="5">
    <location>
        <position position="127"/>
    </location>
    <ligand>
        <name>Zn(2+)</name>
        <dbReference type="ChEBI" id="CHEBI:29105"/>
        <note>structural</note>
    </ligand>
</feature>
<feature type="binding site" evidence="5">
    <location>
        <begin position="57"/>
        <end position="59"/>
    </location>
    <ligand>
        <name>AMP</name>
        <dbReference type="ChEBI" id="CHEBI:456215"/>
    </ligand>
</feature>
<dbReference type="NCBIfam" id="NF001380">
    <property type="entry name" value="PRK00279.1-2"/>
    <property type="match status" value="1"/>
</dbReference>
<keyword evidence="10" id="KW-1185">Reference proteome</keyword>
<keyword evidence="4 5" id="KW-0418">Kinase</keyword>
<dbReference type="Proteomes" id="UP000218627">
    <property type="component" value="Unassembled WGS sequence"/>
</dbReference>
<feature type="binding site" evidence="5">
    <location>
        <position position="36"/>
    </location>
    <ligand>
        <name>AMP</name>
        <dbReference type="ChEBI" id="CHEBI:456215"/>
    </ligand>
</feature>
<feature type="binding site" evidence="5">
    <location>
        <begin position="133"/>
        <end position="134"/>
    </location>
    <ligand>
        <name>ATP</name>
        <dbReference type="ChEBI" id="CHEBI:30616"/>
    </ligand>
</feature>
<accession>A0A285NQG7</accession>